<name>R7ZPD5_9BACT</name>
<comment type="caution">
    <text evidence="1">The sequence shown here is derived from an EMBL/GenBank/DDBJ whole genome shotgun (WGS) entry which is preliminary data.</text>
</comment>
<accession>R7ZPD5</accession>
<dbReference type="AlphaFoldDB" id="R7ZPD5"/>
<evidence type="ECO:0000313" key="2">
    <source>
        <dbReference type="Proteomes" id="UP000013909"/>
    </source>
</evidence>
<evidence type="ECO:0000313" key="1">
    <source>
        <dbReference type="EMBL" id="EON75947.1"/>
    </source>
</evidence>
<proteinExistence type="predicted"/>
<protein>
    <submittedName>
        <fullName evidence="1">Uncharacterized protein</fullName>
    </submittedName>
</protein>
<dbReference type="STRING" id="1232681.ADIS_3535"/>
<dbReference type="Proteomes" id="UP000013909">
    <property type="component" value="Unassembled WGS sequence"/>
</dbReference>
<sequence length="41" mass="4900">MVACDSLTYFFSVMVVSLVFGDQKPFWFDAQILLRCFYWPK</sequence>
<gene>
    <name evidence="1" type="ORF">ADIS_3535</name>
</gene>
<dbReference type="EMBL" id="AQHR01000091">
    <property type="protein sequence ID" value="EON75947.1"/>
    <property type="molecule type" value="Genomic_DNA"/>
</dbReference>
<reference evidence="1 2" key="1">
    <citation type="submission" date="2013-02" db="EMBL/GenBank/DDBJ databases">
        <title>A novel strain isolated from Lonar lake, Maharashtra, India.</title>
        <authorList>
            <person name="Singh A."/>
        </authorList>
    </citation>
    <scope>NUCLEOTIDE SEQUENCE [LARGE SCALE GENOMIC DNA]</scope>
    <source>
        <strain evidence="1 2">AK24</strain>
    </source>
</reference>
<organism evidence="1 2">
    <name type="scientific">Lunatimonas lonarensis</name>
    <dbReference type="NCBI Taxonomy" id="1232681"/>
    <lineage>
        <taxon>Bacteria</taxon>
        <taxon>Pseudomonadati</taxon>
        <taxon>Bacteroidota</taxon>
        <taxon>Cytophagia</taxon>
        <taxon>Cytophagales</taxon>
        <taxon>Cyclobacteriaceae</taxon>
    </lineage>
</organism>
<keyword evidence="2" id="KW-1185">Reference proteome</keyword>